<dbReference type="GO" id="GO:0005506">
    <property type="term" value="F:iron ion binding"/>
    <property type="evidence" value="ECO:0007669"/>
    <property type="project" value="InterPro"/>
</dbReference>
<keyword evidence="5" id="KW-0408">Iron</keyword>
<dbReference type="GO" id="GO:0051537">
    <property type="term" value="F:2 iron, 2 sulfur cluster binding"/>
    <property type="evidence" value="ECO:0007669"/>
    <property type="project" value="UniProtKB-KW"/>
</dbReference>
<dbReference type="SUPFAM" id="SSF50022">
    <property type="entry name" value="ISP domain"/>
    <property type="match status" value="1"/>
</dbReference>
<evidence type="ECO:0000256" key="4">
    <source>
        <dbReference type="ARBA" id="ARBA00023002"/>
    </source>
</evidence>
<evidence type="ECO:0000256" key="7">
    <source>
        <dbReference type="SAM" id="MobiDB-lite"/>
    </source>
</evidence>
<feature type="domain" description="Rieske" evidence="8">
    <location>
        <begin position="57"/>
        <end position="167"/>
    </location>
</feature>
<evidence type="ECO:0000256" key="1">
    <source>
        <dbReference type="ARBA" id="ARBA00001962"/>
    </source>
</evidence>
<dbReference type="Pfam" id="PF00355">
    <property type="entry name" value="Rieske"/>
    <property type="match status" value="1"/>
</dbReference>
<evidence type="ECO:0000256" key="3">
    <source>
        <dbReference type="ARBA" id="ARBA00022723"/>
    </source>
</evidence>
<evidence type="ECO:0000256" key="5">
    <source>
        <dbReference type="ARBA" id="ARBA00023004"/>
    </source>
</evidence>
<dbReference type="SUPFAM" id="SSF55961">
    <property type="entry name" value="Bet v1-like"/>
    <property type="match status" value="1"/>
</dbReference>
<dbReference type="AlphaFoldDB" id="A0A0S3EWP3"/>
<dbReference type="GO" id="GO:0016491">
    <property type="term" value="F:oxidoreductase activity"/>
    <property type="evidence" value="ECO:0007669"/>
    <property type="project" value="UniProtKB-KW"/>
</dbReference>
<dbReference type="InterPro" id="IPR015879">
    <property type="entry name" value="Ring_hydroxy_dOase_asu_C_dom"/>
</dbReference>
<dbReference type="InterPro" id="IPR036922">
    <property type="entry name" value="Rieske_2Fe-2S_sf"/>
</dbReference>
<proteinExistence type="predicted"/>
<dbReference type="CDD" id="cd00680">
    <property type="entry name" value="RHO_alpha_C"/>
    <property type="match status" value="1"/>
</dbReference>
<dbReference type="PANTHER" id="PTHR43756">
    <property type="entry name" value="CHOLINE MONOOXYGENASE, CHLOROPLASTIC"/>
    <property type="match status" value="1"/>
</dbReference>
<keyword evidence="10" id="KW-1185">Reference proteome</keyword>
<dbReference type="Gene3D" id="2.102.10.10">
    <property type="entry name" value="Rieske [2Fe-2S] iron-sulphur domain"/>
    <property type="match status" value="1"/>
</dbReference>
<feature type="region of interest" description="Disordered" evidence="7">
    <location>
        <begin position="287"/>
        <end position="309"/>
    </location>
</feature>
<dbReference type="InterPro" id="IPR001663">
    <property type="entry name" value="Rng_hydr_dOase-A"/>
</dbReference>
<evidence type="ECO:0000259" key="8">
    <source>
        <dbReference type="PROSITE" id="PS51296"/>
    </source>
</evidence>
<accession>A0A0S3EWP3</accession>
<evidence type="ECO:0000313" key="10">
    <source>
        <dbReference type="Proteomes" id="UP000056968"/>
    </source>
</evidence>
<gene>
    <name evidence="9" type="ORF">ATN00_05520</name>
</gene>
<reference evidence="9 10" key="1">
    <citation type="submission" date="2015-11" db="EMBL/GenBank/DDBJ databases">
        <title>A Two-component Flavoprotein Monooxygenase System MeaXY Responsible for para-Hydroxylation of 2-Methyl-6-ethylaniline and 2,6-Diethylaniline in Sphingobium baderi DE-13.</title>
        <authorList>
            <person name="Cheng M."/>
            <person name="Meng Q."/>
            <person name="Yang Y."/>
            <person name="Chu C."/>
            <person name="Yan X."/>
            <person name="He J."/>
            <person name="Li S."/>
        </authorList>
    </citation>
    <scope>NUCLEOTIDE SEQUENCE [LARGE SCALE GENOMIC DNA]</scope>
    <source>
        <strain evidence="9 10">DE-13</strain>
    </source>
</reference>
<keyword evidence="2" id="KW-0001">2Fe-2S</keyword>
<keyword evidence="3" id="KW-0479">Metal-binding</keyword>
<keyword evidence="6" id="KW-0411">Iron-sulfur</keyword>
<dbReference type="Pfam" id="PF00848">
    <property type="entry name" value="Ring_hydroxyl_A"/>
    <property type="match status" value="1"/>
</dbReference>
<dbReference type="STRING" id="1332080.ATN00_05520"/>
<sequence>MGNAVRSFDEPLLSPFDIGFGPTLPKRETVENGIAPADVYFSPERFDAEREIFSKVWLFAGRVEEVAQPGDWFVKDVEICDASVIIVNDRSEGIKAFHNVCLHRGMKLLWEPRGHNGLFTCPYHAWSFATDGTLKALPDEENFPQVCKREQKLKPVSVDSWAGFLFINLDPHPQQTLEQFLGPISNKLIDAPFDAYPRSASLTSPMDANWKLGNEASGEGYHVSSLHRKSAKGWALPEDNPHSHSLGWEQVGPHLITTLPSNPDFTVDLTARPIQAFAFMNQAQITSNSDDAPDQEAQPSFSDHPDLNRPKAKNWGGDGFFLFPTGQIGVFPNGWWFNSYWPVAVDKSRWYARWYFCAPKTRRQRFAQECMMAMYRDVLTEDNFSINGQHQGLASGALEQVYFGYPEILLRHMSGIMQAAVDNRLGGEPERLAAE</sequence>
<dbReference type="Gene3D" id="3.90.380.10">
    <property type="entry name" value="Naphthalene 1,2-dioxygenase Alpha Subunit, Chain A, domain 1"/>
    <property type="match status" value="1"/>
</dbReference>
<protein>
    <recommendedName>
        <fullName evidence="8">Rieske domain-containing protein</fullName>
    </recommendedName>
</protein>
<keyword evidence="4" id="KW-0560">Oxidoreductase</keyword>
<comment type="cofactor">
    <cofactor evidence="1">
        <name>Fe cation</name>
        <dbReference type="ChEBI" id="CHEBI:24875"/>
    </cofactor>
</comment>
<dbReference type="EMBL" id="CP013264">
    <property type="protein sequence ID" value="ALR19850.1"/>
    <property type="molecule type" value="Genomic_DNA"/>
</dbReference>
<dbReference type="Proteomes" id="UP000056968">
    <property type="component" value="Chromosome"/>
</dbReference>
<dbReference type="CDD" id="cd03469">
    <property type="entry name" value="Rieske_RO_Alpha_N"/>
    <property type="match status" value="1"/>
</dbReference>
<dbReference type="PANTHER" id="PTHR43756:SF5">
    <property type="entry name" value="CHOLINE MONOOXYGENASE, CHLOROPLASTIC"/>
    <property type="match status" value="1"/>
</dbReference>
<dbReference type="InterPro" id="IPR017941">
    <property type="entry name" value="Rieske_2Fe-2S"/>
</dbReference>
<dbReference type="PRINTS" id="PR00090">
    <property type="entry name" value="RNGDIOXGNASE"/>
</dbReference>
<evidence type="ECO:0000313" key="9">
    <source>
        <dbReference type="EMBL" id="ALR19850.1"/>
    </source>
</evidence>
<name>A0A0S3EWP3_9SPHN</name>
<dbReference type="PROSITE" id="PS51296">
    <property type="entry name" value="RIESKE"/>
    <property type="match status" value="1"/>
</dbReference>
<organism evidence="9 10">
    <name type="scientific">Sphingobium baderi</name>
    <dbReference type="NCBI Taxonomy" id="1332080"/>
    <lineage>
        <taxon>Bacteria</taxon>
        <taxon>Pseudomonadati</taxon>
        <taxon>Pseudomonadota</taxon>
        <taxon>Alphaproteobacteria</taxon>
        <taxon>Sphingomonadales</taxon>
        <taxon>Sphingomonadaceae</taxon>
        <taxon>Sphingobium</taxon>
    </lineage>
</organism>
<dbReference type="KEGG" id="sbd:ATN00_05520"/>
<evidence type="ECO:0000256" key="6">
    <source>
        <dbReference type="ARBA" id="ARBA00023014"/>
    </source>
</evidence>
<evidence type="ECO:0000256" key="2">
    <source>
        <dbReference type="ARBA" id="ARBA00022714"/>
    </source>
</evidence>